<proteinExistence type="predicted"/>
<evidence type="ECO:0000313" key="2">
    <source>
        <dbReference type="Proteomes" id="UP000248584"/>
    </source>
</evidence>
<organism evidence="1 2">
    <name type="scientific">Nonlabens dokdonensis</name>
    <dbReference type="NCBI Taxonomy" id="328515"/>
    <lineage>
        <taxon>Bacteria</taxon>
        <taxon>Pseudomonadati</taxon>
        <taxon>Bacteroidota</taxon>
        <taxon>Flavobacteriia</taxon>
        <taxon>Flavobacteriales</taxon>
        <taxon>Flavobacteriaceae</taxon>
        <taxon>Nonlabens</taxon>
    </lineage>
</organism>
<dbReference type="EMBL" id="QKZR01000001">
    <property type="protein sequence ID" value="PZX43748.1"/>
    <property type="molecule type" value="Genomic_DNA"/>
</dbReference>
<keyword evidence="2" id="KW-1185">Reference proteome</keyword>
<name>A0ABX5Q114_9FLAO</name>
<evidence type="ECO:0000313" key="1">
    <source>
        <dbReference type="EMBL" id="PZX43748.1"/>
    </source>
</evidence>
<dbReference type="InterPro" id="IPR027417">
    <property type="entry name" value="P-loop_NTPase"/>
</dbReference>
<dbReference type="Gene3D" id="3.40.50.300">
    <property type="entry name" value="P-loop containing nucleotide triphosphate hydrolases"/>
    <property type="match status" value="1"/>
</dbReference>
<dbReference type="SUPFAM" id="SSF52540">
    <property type="entry name" value="P-loop containing nucleoside triphosphate hydrolases"/>
    <property type="match status" value="1"/>
</dbReference>
<protein>
    <recommendedName>
        <fullName evidence="3">Sulfotransferase family protein</fullName>
    </recommendedName>
</protein>
<dbReference type="PANTHER" id="PTHR33844">
    <property type="entry name" value="SULFOTRANSFER_1 DOMAIN-CONTAINING PROTEIN"/>
    <property type="match status" value="1"/>
</dbReference>
<reference evidence="1 2" key="1">
    <citation type="submission" date="2018-06" db="EMBL/GenBank/DDBJ databases">
        <title>Genomic Encyclopedia of Archaeal and Bacterial Type Strains, Phase II (KMG-II): from individual species to whole genera.</title>
        <authorList>
            <person name="Goeker M."/>
        </authorList>
    </citation>
    <scope>NUCLEOTIDE SEQUENCE [LARGE SCALE GENOMIC DNA]</scope>
    <source>
        <strain evidence="1 2">DSM 17205</strain>
    </source>
</reference>
<comment type="caution">
    <text evidence="1">The sequence shown here is derived from an EMBL/GenBank/DDBJ whole genome shotgun (WGS) entry which is preliminary data.</text>
</comment>
<evidence type="ECO:0008006" key="3">
    <source>
        <dbReference type="Google" id="ProtNLM"/>
    </source>
</evidence>
<dbReference type="RefSeq" id="WP_015361573.1">
    <property type="nucleotide sequence ID" value="NZ_QKZR01000001.1"/>
</dbReference>
<gene>
    <name evidence="1" type="ORF">LX97_00751</name>
</gene>
<accession>A0ABX5Q114</accession>
<dbReference type="PANTHER" id="PTHR33844:SF1">
    <property type="entry name" value="SULFOTRANSFERASE DOMAIN-CONTAINING PROTEIN"/>
    <property type="match status" value="1"/>
</dbReference>
<dbReference type="Proteomes" id="UP000248584">
    <property type="component" value="Unassembled WGS sequence"/>
</dbReference>
<sequence>MYASQKKFPIYTQVSDRPHTICEAIDPKVFDYPFFNEGIIELKNLQYSSKSYILEDIKKCKEEDLLELKGFIFHTSHCGSTLLSRMLCKSSEIRIVSETEAINGLLLSYLFYELEKKEVLEQLKSIIDAYRQPLQKEQYVIFKLASWNIFMTDLFQELYPSTKSFYIDRNTEEVVASLQKSNGGMQDWFYHPVDCLRKHFVGNDRLFNSKEKFLTCLIENHRKQYLKFKNENLCLITYPDFLEQFDTTILNHLDLNYSAQEINKMKSEMNYYSKSHEKKRFITA</sequence>